<proteinExistence type="predicted"/>
<protein>
    <submittedName>
        <fullName evidence="1">Uncharacterized protein</fullName>
    </submittedName>
</protein>
<evidence type="ECO:0000313" key="2">
    <source>
        <dbReference type="Proteomes" id="UP001196097"/>
    </source>
</evidence>
<accession>A0ACD5IJN8</accession>
<name>A0ACD5IJN8_9PROT</name>
<keyword evidence="2" id="KW-1185">Reference proteome</keyword>
<gene>
    <name evidence="1" type="ORF">HF292_000930</name>
</gene>
<dbReference type="Proteomes" id="UP001196097">
    <property type="component" value="Chromosome"/>
</dbReference>
<organism evidence="1 2">
    <name type="scientific">Acidithiobacillus ferruginosus</name>
    <dbReference type="NCBI Taxonomy" id="3063951"/>
    <lineage>
        <taxon>Bacteria</taxon>
        <taxon>Pseudomonadati</taxon>
        <taxon>Pseudomonadota</taxon>
        <taxon>Acidithiobacillia</taxon>
        <taxon>Acidithiobacillales</taxon>
        <taxon>Acidithiobacillaceae</taxon>
        <taxon>Acidithiobacillus</taxon>
    </lineage>
</organism>
<sequence>MLHGDTADIAANYEQRDLALARIRSAPQEKPDEDDQGNRYCLDCWEVIPQARVIVVQAVQCVDCAGRREQGRHLAAMCGGATRY</sequence>
<dbReference type="EMBL" id="CP130946">
    <property type="protein sequence ID" value="XRP73236.1"/>
    <property type="molecule type" value="Genomic_DNA"/>
</dbReference>
<reference evidence="1 2" key="1">
    <citation type="journal article" date="2021" name="ISME J.">
        <title>Genomic evolution of the class Acidithiobacillia: deep-branching Proteobacteria living in extreme acidic conditions.</title>
        <authorList>
            <person name="Moya-Beltran A."/>
            <person name="Beard S."/>
            <person name="Rojas-Villalobos C."/>
            <person name="Issotta F."/>
            <person name="Gallardo Y."/>
            <person name="Ulloa R."/>
            <person name="Giaveno A."/>
            <person name="Degli Esposti M."/>
            <person name="Johnson D.B."/>
            <person name="Quatrini R."/>
        </authorList>
    </citation>
    <scope>NUCLEOTIDE SEQUENCE [LARGE SCALE GENOMIC DNA]</scope>
    <source>
        <strain evidence="1 2">CF3</strain>
    </source>
</reference>
<evidence type="ECO:0000313" key="1">
    <source>
        <dbReference type="EMBL" id="XRP73236.1"/>
    </source>
</evidence>